<keyword evidence="4 7" id="KW-0812">Transmembrane</keyword>
<evidence type="ECO:0000256" key="6">
    <source>
        <dbReference type="ARBA" id="ARBA00023136"/>
    </source>
</evidence>
<keyword evidence="7" id="KW-0653">Protein transport</keyword>
<evidence type="ECO:0000313" key="9">
    <source>
        <dbReference type="Proteomes" id="UP001597319"/>
    </source>
</evidence>
<dbReference type="PANTHER" id="PTHR30558">
    <property type="entry name" value="EXBD MEMBRANE COMPONENT OF PMF-DRIVEN MACROMOLECULE IMPORT SYSTEM"/>
    <property type="match status" value="1"/>
</dbReference>
<dbReference type="Proteomes" id="UP001597319">
    <property type="component" value="Unassembled WGS sequence"/>
</dbReference>
<comment type="caution">
    <text evidence="8">The sequence shown here is derived from an EMBL/GenBank/DDBJ whole genome shotgun (WGS) entry which is preliminary data.</text>
</comment>
<dbReference type="PANTHER" id="PTHR30558:SF3">
    <property type="entry name" value="BIOPOLYMER TRANSPORT PROTEIN EXBD-RELATED"/>
    <property type="match status" value="1"/>
</dbReference>
<evidence type="ECO:0000256" key="7">
    <source>
        <dbReference type="RuleBase" id="RU003879"/>
    </source>
</evidence>
<dbReference type="InterPro" id="IPR003400">
    <property type="entry name" value="ExbD"/>
</dbReference>
<dbReference type="RefSeq" id="WP_378293865.1">
    <property type="nucleotide sequence ID" value="NZ_JBHULE010000019.1"/>
</dbReference>
<evidence type="ECO:0000256" key="2">
    <source>
        <dbReference type="ARBA" id="ARBA00005811"/>
    </source>
</evidence>
<comment type="similarity">
    <text evidence="2 7">Belongs to the ExbD/TolR family.</text>
</comment>
<accession>A0ABW5LGR8</accession>
<evidence type="ECO:0000256" key="4">
    <source>
        <dbReference type="ARBA" id="ARBA00022692"/>
    </source>
</evidence>
<evidence type="ECO:0000256" key="5">
    <source>
        <dbReference type="ARBA" id="ARBA00022989"/>
    </source>
</evidence>
<keyword evidence="9" id="KW-1185">Reference proteome</keyword>
<proteinExistence type="inferred from homology"/>
<name>A0ABW5LGR8_9FLAO</name>
<keyword evidence="5" id="KW-1133">Transmembrane helix</keyword>
<evidence type="ECO:0000256" key="1">
    <source>
        <dbReference type="ARBA" id="ARBA00004162"/>
    </source>
</evidence>
<dbReference type="Pfam" id="PF02472">
    <property type="entry name" value="ExbD"/>
    <property type="match status" value="1"/>
</dbReference>
<keyword evidence="3" id="KW-1003">Cell membrane</keyword>
<organism evidence="8 9">
    <name type="scientific">Aquimarina rubra</name>
    <dbReference type="NCBI Taxonomy" id="1920033"/>
    <lineage>
        <taxon>Bacteria</taxon>
        <taxon>Pseudomonadati</taxon>
        <taxon>Bacteroidota</taxon>
        <taxon>Flavobacteriia</taxon>
        <taxon>Flavobacteriales</taxon>
        <taxon>Flavobacteriaceae</taxon>
        <taxon>Aquimarina</taxon>
    </lineage>
</organism>
<protein>
    <submittedName>
        <fullName evidence="8">ExbD/TolR family protein</fullName>
    </submittedName>
</protein>
<dbReference type="EMBL" id="JBHULE010000019">
    <property type="protein sequence ID" value="MFD2564015.1"/>
    <property type="molecule type" value="Genomic_DNA"/>
</dbReference>
<reference evidence="9" key="1">
    <citation type="journal article" date="2019" name="Int. J. Syst. Evol. Microbiol.">
        <title>The Global Catalogue of Microorganisms (GCM) 10K type strain sequencing project: providing services to taxonomists for standard genome sequencing and annotation.</title>
        <authorList>
            <consortium name="The Broad Institute Genomics Platform"/>
            <consortium name="The Broad Institute Genome Sequencing Center for Infectious Disease"/>
            <person name="Wu L."/>
            <person name="Ma J."/>
        </authorList>
    </citation>
    <scope>NUCLEOTIDE SEQUENCE [LARGE SCALE GENOMIC DNA]</scope>
    <source>
        <strain evidence="9">KCTC 52274</strain>
    </source>
</reference>
<comment type="subcellular location">
    <subcellularLocation>
        <location evidence="1">Cell membrane</location>
        <topology evidence="1">Single-pass membrane protein</topology>
    </subcellularLocation>
    <subcellularLocation>
        <location evidence="7">Cell membrane</location>
        <topology evidence="7">Single-pass type II membrane protein</topology>
    </subcellularLocation>
</comment>
<keyword evidence="7" id="KW-0813">Transport</keyword>
<evidence type="ECO:0000256" key="3">
    <source>
        <dbReference type="ARBA" id="ARBA00022475"/>
    </source>
</evidence>
<evidence type="ECO:0000313" key="8">
    <source>
        <dbReference type="EMBL" id="MFD2564015.1"/>
    </source>
</evidence>
<gene>
    <name evidence="8" type="ORF">ACFSR1_15145</name>
</gene>
<sequence length="205" mass="23096">MARRLAPEVNAGSMADIAFLLLIFFLVSTTIETDYGISRRLPPPPEEVKPEVQVKEKNLFRVELNQVNELFVEKKPLQLEELKAAAIAFLDNGGGEAAEYCDYCKGKRDPKSSDNPNKAIISLINSRETSYEAYIAVQNELVSAYTELRNREALRLYAVSFDQMKAQLKDANYSGDKAKLREQMKQIQSLYPEKLSEAEPITASL</sequence>
<keyword evidence="6" id="KW-0472">Membrane</keyword>